<protein>
    <submittedName>
        <fullName evidence="2">ACR105Wp</fullName>
    </submittedName>
</protein>
<dbReference type="OrthoDB" id="4069757at2759"/>
<dbReference type="Proteomes" id="UP000000591">
    <property type="component" value="Chromosome III"/>
</dbReference>
<sequence>MARTQILITDVPKARFDEQWPQLLRREMAISFPDVEPEYFTPLSFLNRVVIIFRGEEDTARVYEWLRERCAREHYKVYLSEPLVGKPRGRSLTAVSPQAGDGAEEAEVERPLLQIDTASAADSAAGGLFPPSPSLSPDKQISPTKIKFPDDPKVHYYMEPAPERHTPVPERGTGVPSDPSGTQFLYRGRSLSPRDNMPLSPSITLNRFPSERGGRRAHAGQ</sequence>
<dbReference type="KEGG" id="ago:AGOS_ACR105W"/>
<dbReference type="HOGENOM" id="CLU_085163_0_0_1"/>
<proteinExistence type="predicted"/>
<dbReference type="OMA" id="YYTPLAF"/>
<dbReference type="GeneID" id="4619637"/>
<keyword evidence="3" id="KW-1185">Reference proteome</keyword>
<dbReference type="InParanoid" id="Q75C12"/>
<reference evidence="3" key="2">
    <citation type="journal article" date="2013" name="G3 (Bethesda)">
        <title>Genomes of Ashbya fungi isolated from insects reveal four mating-type loci, numerous translocations, lack of transposons, and distinct gene duplications.</title>
        <authorList>
            <person name="Dietrich F.S."/>
            <person name="Voegeli S."/>
            <person name="Kuo S."/>
            <person name="Philippsen P."/>
        </authorList>
    </citation>
    <scope>GENOME REANNOTATION</scope>
    <source>
        <strain evidence="3">ATCC 10895 / CBS 109.51 / FGSC 9923 / NRRL Y-1056</strain>
    </source>
</reference>
<reference evidence="2 3" key="1">
    <citation type="journal article" date="2004" name="Science">
        <title>The Ashbya gossypii genome as a tool for mapping the ancient Saccharomyces cerevisiae genome.</title>
        <authorList>
            <person name="Dietrich F.S."/>
            <person name="Voegeli S."/>
            <person name="Brachat S."/>
            <person name="Lerch A."/>
            <person name="Gates K."/>
            <person name="Steiner S."/>
            <person name="Mohr C."/>
            <person name="Pohlmann R."/>
            <person name="Luedi P."/>
            <person name="Choi S."/>
            <person name="Wing R.A."/>
            <person name="Flavier A."/>
            <person name="Gaffney T.D."/>
            <person name="Philippsen P."/>
        </authorList>
    </citation>
    <scope>NUCLEOTIDE SEQUENCE [LARGE SCALE GENOMIC DNA]</scope>
    <source>
        <strain evidence="3">ATCC 10895 / CBS 109.51 / FGSC 9923 / NRRL Y-1056</strain>
    </source>
</reference>
<dbReference type="AlphaFoldDB" id="Q75C12"/>
<evidence type="ECO:0000256" key="1">
    <source>
        <dbReference type="SAM" id="MobiDB-lite"/>
    </source>
</evidence>
<dbReference type="eggNOG" id="ENOG502S1FA">
    <property type="taxonomic scope" value="Eukaryota"/>
</dbReference>
<dbReference type="EMBL" id="AE016816">
    <property type="protein sequence ID" value="AAS51331.1"/>
    <property type="molecule type" value="Genomic_DNA"/>
</dbReference>
<gene>
    <name evidence="2" type="ORF">AGOS_ACR105W</name>
</gene>
<name>Q75C12_EREGS</name>
<feature type="region of interest" description="Disordered" evidence="1">
    <location>
        <begin position="123"/>
        <end position="221"/>
    </location>
</feature>
<organism evidence="2 3">
    <name type="scientific">Eremothecium gossypii (strain ATCC 10895 / CBS 109.51 / FGSC 9923 / NRRL Y-1056)</name>
    <name type="common">Yeast</name>
    <name type="synonym">Ashbya gossypii</name>
    <dbReference type="NCBI Taxonomy" id="284811"/>
    <lineage>
        <taxon>Eukaryota</taxon>
        <taxon>Fungi</taxon>
        <taxon>Dikarya</taxon>
        <taxon>Ascomycota</taxon>
        <taxon>Saccharomycotina</taxon>
        <taxon>Saccharomycetes</taxon>
        <taxon>Saccharomycetales</taxon>
        <taxon>Saccharomycetaceae</taxon>
        <taxon>Eremothecium</taxon>
    </lineage>
</organism>
<feature type="compositionally biased region" description="Basic and acidic residues" evidence="1">
    <location>
        <begin position="147"/>
        <end position="168"/>
    </location>
</feature>
<dbReference type="RefSeq" id="NP_983507.1">
    <property type="nucleotide sequence ID" value="NM_208860.1"/>
</dbReference>
<dbReference type="FunCoup" id="Q75C12">
    <property type="interactions" value="117"/>
</dbReference>
<accession>Q75C12</accession>
<evidence type="ECO:0000313" key="2">
    <source>
        <dbReference type="EMBL" id="AAS51331.1"/>
    </source>
</evidence>
<evidence type="ECO:0000313" key="3">
    <source>
        <dbReference type="Proteomes" id="UP000000591"/>
    </source>
</evidence>